<feature type="transmembrane region" description="Helical" evidence="8">
    <location>
        <begin position="104"/>
        <end position="121"/>
    </location>
</feature>
<feature type="transmembrane region" description="Helical" evidence="8">
    <location>
        <begin position="210"/>
        <end position="230"/>
    </location>
</feature>
<keyword evidence="3" id="KW-0813">Transport</keyword>
<keyword evidence="11" id="KW-1185">Reference proteome</keyword>
<evidence type="ECO:0000259" key="9">
    <source>
        <dbReference type="Pfam" id="PF00892"/>
    </source>
</evidence>
<evidence type="ECO:0000256" key="7">
    <source>
        <dbReference type="ARBA" id="ARBA00023136"/>
    </source>
</evidence>
<evidence type="ECO:0000256" key="8">
    <source>
        <dbReference type="SAM" id="Phobius"/>
    </source>
</evidence>
<dbReference type="SUPFAM" id="SSF103481">
    <property type="entry name" value="Multidrug resistance efflux transporter EmrE"/>
    <property type="match status" value="2"/>
</dbReference>
<feature type="transmembrane region" description="Helical" evidence="8">
    <location>
        <begin position="73"/>
        <end position="92"/>
    </location>
</feature>
<keyword evidence="4" id="KW-1003">Cell membrane</keyword>
<evidence type="ECO:0000256" key="3">
    <source>
        <dbReference type="ARBA" id="ARBA00022448"/>
    </source>
</evidence>
<evidence type="ECO:0000313" key="11">
    <source>
        <dbReference type="Proteomes" id="UP000254069"/>
    </source>
</evidence>
<dbReference type="NCBIfam" id="TIGR00688">
    <property type="entry name" value="rarD"/>
    <property type="match status" value="1"/>
</dbReference>
<dbReference type="InterPro" id="IPR000620">
    <property type="entry name" value="EamA_dom"/>
</dbReference>
<evidence type="ECO:0000256" key="5">
    <source>
        <dbReference type="ARBA" id="ARBA00022692"/>
    </source>
</evidence>
<feature type="transmembrane region" description="Helical" evidence="8">
    <location>
        <begin position="270"/>
        <end position="288"/>
    </location>
</feature>
<feature type="transmembrane region" description="Helical" evidence="8">
    <location>
        <begin position="179"/>
        <end position="198"/>
    </location>
</feature>
<proteinExistence type="inferred from homology"/>
<gene>
    <name evidence="10" type="primary">rarD_1</name>
    <name evidence="10" type="ORF">NCTC10738_01246</name>
</gene>
<evidence type="ECO:0000256" key="6">
    <source>
        <dbReference type="ARBA" id="ARBA00022989"/>
    </source>
</evidence>
<evidence type="ECO:0000313" key="10">
    <source>
        <dbReference type="EMBL" id="SUI57371.1"/>
    </source>
</evidence>
<evidence type="ECO:0000256" key="2">
    <source>
        <dbReference type="ARBA" id="ARBA00007362"/>
    </source>
</evidence>
<dbReference type="GO" id="GO:0005886">
    <property type="term" value="C:plasma membrane"/>
    <property type="evidence" value="ECO:0007669"/>
    <property type="project" value="UniProtKB-SubCell"/>
</dbReference>
<feature type="transmembrane region" description="Helical" evidence="8">
    <location>
        <begin position="150"/>
        <end position="167"/>
    </location>
</feature>
<keyword evidence="7 8" id="KW-0472">Membrane</keyword>
<dbReference type="InterPro" id="IPR004626">
    <property type="entry name" value="RarD"/>
</dbReference>
<feature type="transmembrane region" description="Helical" evidence="8">
    <location>
        <begin position="9"/>
        <end position="27"/>
    </location>
</feature>
<organism evidence="10 11">
    <name type="scientific">Shewanella algae</name>
    <dbReference type="NCBI Taxonomy" id="38313"/>
    <lineage>
        <taxon>Bacteria</taxon>
        <taxon>Pseudomonadati</taxon>
        <taxon>Pseudomonadota</taxon>
        <taxon>Gammaproteobacteria</taxon>
        <taxon>Alteromonadales</taxon>
        <taxon>Shewanellaceae</taxon>
        <taxon>Shewanella</taxon>
    </lineage>
</organism>
<dbReference type="Proteomes" id="UP000254069">
    <property type="component" value="Unassembled WGS sequence"/>
</dbReference>
<accession>A0A379ZAP5</accession>
<evidence type="ECO:0000256" key="1">
    <source>
        <dbReference type="ARBA" id="ARBA00004651"/>
    </source>
</evidence>
<evidence type="ECO:0000256" key="4">
    <source>
        <dbReference type="ARBA" id="ARBA00022475"/>
    </source>
</evidence>
<keyword evidence="6 8" id="KW-1133">Transmembrane helix</keyword>
<feature type="domain" description="EamA" evidence="9">
    <location>
        <begin position="8"/>
        <end position="142"/>
    </location>
</feature>
<dbReference type="AlphaFoldDB" id="A0A379ZAP5"/>
<dbReference type="EMBL" id="UGYO01000001">
    <property type="protein sequence ID" value="SUI57371.1"/>
    <property type="molecule type" value="Genomic_DNA"/>
</dbReference>
<name>A0A379ZAP5_9GAMM</name>
<feature type="transmembrane region" description="Helical" evidence="8">
    <location>
        <begin position="128"/>
        <end position="144"/>
    </location>
</feature>
<feature type="transmembrane region" description="Helical" evidence="8">
    <location>
        <begin position="237"/>
        <end position="258"/>
    </location>
</feature>
<sequence length="294" mass="32518">MPETEYRKGVILALCAYIFWGFAPLYFKLLHHVSAPEILLHRIIWSFVFMGILMQFIGGFGQLRLLLKRPKQLAVLLLTSILIAGNWLLFIWAVNNDHMLDASLGYFINPLFNVLLGMLFLGERLGKLQWVAVTLAAAGVVIQLVSFGSIPLVSLGLAASFGFYALLRKKVNVDAKTGLLVETAVLMPAALGFLLLGTGEAGANMLSNSWDLNLLLMAAGIITTIPLLCFAGAAVRIPLIMLGFFQYIGPSIMFIMAVTLFDEPFDIEKSITFGFIWAALVVFTLDMLRKRSRR</sequence>
<dbReference type="PANTHER" id="PTHR22911:SF137">
    <property type="entry name" value="SOLUTE CARRIER FAMILY 35 MEMBER G2-RELATED"/>
    <property type="match status" value="1"/>
</dbReference>
<dbReference type="KEGG" id="salg:BS332_09355"/>
<protein>
    <submittedName>
        <fullName evidence="10">Putative chloramphenical resistance permease RarD</fullName>
    </submittedName>
</protein>
<dbReference type="RefSeq" id="WP_115389388.1">
    <property type="nucleotide sequence ID" value="NZ_CP032415.1"/>
</dbReference>
<keyword evidence="5 8" id="KW-0812">Transmembrane</keyword>
<dbReference type="Pfam" id="PF00892">
    <property type="entry name" value="EamA"/>
    <property type="match status" value="1"/>
</dbReference>
<dbReference type="PANTHER" id="PTHR22911">
    <property type="entry name" value="ACYL-MALONYL CONDENSING ENZYME-RELATED"/>
    <property type="match status" value="1"/>
</dbReference>
<reference evidence="10 11" key="1">
    <citation type="submission" date="2018-06" db="EMBL/GenBank/DDBJ databases">
        <authorList>
            <consortium name="Pathogen Informatics"/>
            <person name="Doyle S."/>
        </authorList>
    </citation>
    <scope>NUCLEOTIDE SEQUENCE [LARGE SCALE GENOMIC DNA]</scope>
    <source>
        <strain evidence="10 11">NCTC10738</strain>
    </source>
</reference>
<comment type="similarity">
    <text evidence="2">Belongs to the EamA transporter family.</text>
</comment>
<dbReference type="InterPro" id="IPR037185">
    <property type="entry name" value="EmrE-like"/>
</dbReference>
<comment type="subcellular location">
    <subcellularLocation>
        <location evidence="1">Cell membrane</location>
        <topology evidence="1">Multi-pass membrane protein</topology>
    </subcellularLocation>
</comment>
<feature type="transmembrane region" description="Helical" evidence="8">
    <location>
        <begin position="39"/>
        <end position="61"/>
    </location>
</feature>